<proteinExistence type="predicted"/>
<dbReference type="EMBL" id="UINC01124153">
    <property type="protein sequence ID" value="SVD01101.1"/>
    <property type="molecule type" value="Genomic_DNA"/>
</dbReference>
<accession>A0A382RWR7</accession>
<protein>
    <submittedName>
        <fullName evidence="1">Uncharacterized protein</fullName>
    </submittedName>
</protein>
<organism evidence="1">
    <name type="scientific">marine metagenome</name>
    <dbReference type="NCBI Taxonomy" id="408172"/>
    <lineage>
        <taxon>unclassified sequences</taxon>
        <taxon>metagenomes</taxon>
        <taxon>ecological metagenomes</taxon>
    </lineage>
</organism>
<reference evidence="1" key="1">
    <citation type="submission" date="2018-05" db="EMBL/GenBank/DDBJ databases">
        <authorList>
            <person name="Lanie J.A."/>
            <person name="Ng W.-L."/>
            <person name="Kazmierczak K.M."/>
            <person name="Andrzejewski T.M."/>
            <person name="Davidsen T.M."/>
            <person name="Wayne K.J."/>
            <person name="Tettelin H."/>
            <person name="Glass J.I."/>
            <person name="Rusch D."/>
            <person name="Podicherti R."/>
            <person name="Tsui H.-C.T."/>
            <person name="Winkler M.E."/>
        </authorList>
    </citation>
    <scope>NUCLEOTIDE SEQUENCE</scope>
</reference>
<feature type="non-terminal residue" evidence="1">
    <location>
        <position position="1"/>
    </location>
</feature>
<dbReference type="AlphaFoldDB" id="A0A382RWR7"/>
<feature type="non-terminal residue" evidence="1">
    <location>
        <position position="273"/>
    </location>
</feature>
<sequence>VKTVKQVETTRKTYHRDPTLNTIHRSSLLVPEMPNTAAEISFINHFLLKRQYSNVACKITAIGTNGKKLKSKLHKIDKPIVYNFKLTGMATDPVSNYMVEFFAPDNMFIPFPAVMINHRGKNFINQVHAFNRVLNDVFEDDDINSHQVKEASIDLVVNEDTDTFLLFTTGPLPCKDSLEIEVITPNQSMVKNFDIDLPRFGVKRVEFKKLFQQIQNGTRGIIKATQPSQFLFYGRMLSGQVKNDGTFSANHTYYDSTTSHEYWDDSSHSQRFY</sequence>
<gene>
    <name evidence="1" type="ORF">METZ01_LOCUS353955</name>
</gene>
<name>A0A382RWR7_9ZZZZ</name>
<evidence type="ECO:0000313" key="1">
    <source>
        <dbReference type="EMBL" id="SVD01101.1"/>
    </source>
</evidence>